<comment type="caution">
    <text evidence="2">The sequence shown here is derived from an EMBL/GenBank/DDBJ whole genome shotgun (WGS) entry which is preliminary data.</text>
</comment>
<feature type="transmembrane region" description="Helical" evidence="1">
    <location>
        <begin position="6"/>
        <end position="22"/>
    </location>
</feature>
<keyword evidence="1" id="KW-1133">Transmembrane helix</keyword>
<accession>Q7RMN3</accession>
<keyword evidence="3" id="KW-1185">Reference proteome</keyword>
<gene>
    <name evidence="2" type="ORF">PY02145</name>
</gene>
<sequence length="42" mass="5178">ICVFPYVMNCFINFKFIFILYWRKFFASILITHPKISELIFN</sequence>
<dbReference type="Proteomes" id="UP000008553">
    <property type="component" value="Unassembled WGS sequence"/>
</dbReference>
<feature type="non-terminal residue" evidence="2">
    <location>
        <position position="1"/>
    </location>
</feature>
<evidence type="ECO:0000313" key="2">
    <source>
        <dbReference type="EMBL" id="EAA21575.1"/>
    </source>
</evidence>
<dbReference type="InParanoid" id="Q7RMN3"/>
<dbReference type="EMBL" id="AABL01000588">
    <property type="protein sequence ID" value="EAA21575.1"/>
    <property type="molecule type" value="Genomic_DNA"/>
</dbReference>
<protein>
    <submittedName>
        <fullName evidence="2">Uncharacterized protein</fullName>
    </submittedName>
</protein>
<dbReference type="AlphaFoldDB" id="Q7RMN3"/>
<proteinExistence type="predicted"/>
<reference evidence="2 3" key="1">
    <citation type="journal article" date="2002" name="Nature">
        <title>Genome sequence and comparative analysis of the model rodent malaria parasite Plasmodium yoelii yoelii.</title>
        <authorList>
            <person name="Carlton J.M."/>
            <person name="Angiuoli S.V."/>
            <person name="Suh B.B."/>
            <person name="Kooij T.W."/>
            <person name="Pertea M."/>
            <person name="Silva J.C."/>
            <person name="Ermolaeva M.D."/>
            <person name="Allen J.E."/>
            <person name="Selengut J.D."/>
            <person name="Koo H.L."/>
            <person name="Peterson J.D."/>
            <person name="Pop M."/>
            <person name="Kosack D.S."/>
            <person name="Shumway M.F."/>
            <person name="Bidwell S.L."/>
            <person name="Shallom S.J."/>
            <person name="van Aken S.E."/>
            <person name="Riedmuller S.B."/>
            <person name="Feldblyum T.V."/>
            <person name="Cho J.K."/>
            <person name="Quackenbush J."/>
            <person name="Sedegah M."/>
            <person name="Shoaibi A."/>
            <person name="Cummings L.M."/>
            <person name="Florens L."/>
            <person name="Yates J.R."/>
            <person name="Raine J.D."/>
            <person name="Sinden R.E."/>
            <person name="Harris M.A."/>
            <person name="Cunningham D.A."/>
            <person name="Preiser P.R."/>
            <person name="Bergman L.W."/>
            <person name="Vaidya A.B."/>
            <person name="van Lin L.H."/>
            <person name="Janse C.J."/>
            <person name="Waters A.P."/>
            <person name="Smith H.O."/>
            <person name="White O.R."/>
            <person name="Salzberg S.L."/>
            <person name="Venter J.C."/>
            <person name="Fraser C.M."/>
            <person name="Hoffman S.L."/>
            <person name="Gardner M.J."/>
            <person name="Carucci D.J."/>
        </authorList>
    </citation>
    <scope>NUCLEOTIDE SEQUENCE [LARGE SCALE GENOMIC DNA]</scope>
    <source>
        <strain evidence="2 3">17XNL</strain>
    </source>
</reference>
<keyword evidence="1" id="KW-0472">Membrane</keyword>
<evidence type="ECO:0000256" key="1">
    <source>
        <dbReference type="SAM" id="Phobius"/>
    </source>
</evidence>
<name>Q7RMN3_PLAYO</name>
<evidence type="ECO:0000313" key="3">
    <source>
        <dbReference type="Proteomes" id="UP000008553"/>
    </source>
</evidence>
<keyword evidence="1" id="KW-0812">Transmembrane</keyword>
<dbReference type="PaxDb" id="73239-Q7RMN3"/>
<organism evidence="2 3">
    <name type="scientific">Plasmodium yoelii yoelii</name>
    <dbReference type="NCBI Taxonomy" id="73239"/>
    <lineage>
        <taxon>Eukaryota</taxon>
        <taxon>Sar</taxon>
        <taxon>Alveolata</taxon>
        <taxon>Apicomplexa</taxon>
        <taxon>Aconoidasida</taxon>
        <taxon>Haemosporida</taxon>
        <taxon>Plasmodiidae</taxon>
        <taxon>Plasmodium</taxon>
        <taxon>Plasmodium (Vinckeia)</taxon>
    </lineage>
</organism>